<organism evidence="1 2">
    <name type="scientific">Plantactinospora alkalitolerans</name>
    <dbReference type="NCBI Taxonomy" id="2789879"/>
    <lineage>
        <taxon>Bacteria</taxon>
        <taxon>Bacillati</taxon>
        <taxon>Actinomycetota</taxon>
        <taxon>Actinomycetes</taxon>
        <taxon>Micromonosporales</taxon>
        <taxon>Micromonosporaceae</taxon>
        <taxon>Plantactinospora</taxon>
    </lineage>
</organism>
<reference evidence="1 2" key="1">
    <citation type="submission" date="2020-11" db="EMBL/GenBank/DDBJ databases">
        <title>A novel isolate from a Black sea contaminated sediment with potential to produce alkanes: Plantactinospora alkalitolerans sp. nov.</title>
        <authorList>
            <person name="Carro L."/>
            <person name="Veyisoglu A."/>
            <person name="Guven K."/>
            <person name="Schumann P."/>
            <person name="Klenk H.-P."/>
            <person name="Sahin N."/>
        </authorList>
    </citation>
    <scope>NUCLEOTIDE SEQUENCE [LARGE SCALE GENOMIC DNA]</scope>
    <source>
        <strain evidence="1 2">S1510</strain>
    </source>
</reference>
<dbReference type="RefSeq" id="WP_196206643.1">
    <property type="nucleotide sequence ID" value="NZ_JADPUN010000422.1"/>
</dbReference>
<gene>
    <name evidence="1" type="ORF">I0C86_40605</name>
</gene>
<proteinExistence type="predicted"/>
<dbReference type="Proteomes" id="UP000638560">
    <property type="component" value="Unassembled WGS sequence"/>
</dbReference>
<sequence>MTAAQTRRVRLIPELGDELPRVPDRLPDEQFDYTDHGGTHWRVARYDHRIFRIADPDEVTPVPLEDLHETPGHAAAWYASQWYDRVATIPRRGDLIEVERPGDASLFLRIHTASGSHDDGWTVSGMVSFQPGGPIESVTRYLISGPASFTWLDRKDV</sequence>
<protein>
    <submittedName>
        <fullName evidence="1">Uncharacterized protein</fullName>
    </submittedName>
</protein>
<evidence type="ECO:0000313" key="2">
    <source>
        <dbReference type="Proteomes" id="UP000638560"/>
    </source>
</evidence>
<evidence type="ECO:0000313" key="1">
    <source>
        <dbReference type="EMBL" id="MBF9135182.1"/>
    </source>
</evidence>
<keyword evidence="2" id="KW-1185">Reference proteome</keyword>
<name>A0ABS0H9L8_9ACTN</name>
<accession>A0ABS0H9L8</accession>
<dbReference type="EMBL" id="JADPUN010000422">
    <property type="protein sequence ID" value="MBF9135182.1"/>
    <property type="molecule type" value="Genomic_DNA"/>
</dbReference>
<comment type="caution">
    <text evidence="1">The sequence shown here is derived from an EMBL/GenBank/DDBJ whole genome shotgun (WGS) entry which is preliminary data.</text>
</comment>